<reference evidence="3" key="1">
    <citation type="submission" date="2016-10" db="EMBL/GenBank/DDBJ databases">
        <authorList>
            <person name="Varghese N."/>
            <person name="Submissions S."/>
        </authorList>
    </citation>
    <scope>NUCLEOTIDE SEQUENCE [LARGE SCALE GENOMIC DNA]</scope>
    <source>
        <strain evidence="3">DSM 19315</strain>
    </source>
</reference>
<dbReference type="SUPFAM" id="SSF51556">
    <property type="entry name" value="Metallo-dependent hydrolases"/>
    <property type="match status" value="1"/>
</dbReference>
<dbReference type="OrthoDB" id="9797498at2"/>
<name>A0A1I2Q4E7_9BACT</name>
<dbReference type="Gene3D" id="3.20.20.140">
    <property type="entry name" value="Metal-dependent hydrolases"/>
    <property type="match status" value="2"/>
</dbReference>
<dbReference type="InterPro" id="IPR011059">
    <property type="entry name" value="Metal-dep_hydrolase_composite"/>
</dbReference>
<dbReference type="STRING" id="435880.SAMN04487988_10273"/>
<dbReference type="Gene3D" id="2.30.40.10">
    <property type="entry name" value="Urease, subunit C, domain 1"/>
    <property type="match status" value="2"/>
</dbReference>
<evidence type="ECO:0000313" key="3">
    <source>
        <dbReference type="Proteomes" id="UP000199642"/>
    </source>
</evidence>
<organism evidence="2 3">
    <name type="scientific">Algoriphagus hitonicola</name>
    <dbReference type="NCBI Taxonomy" id="435880"/>
    <lineage>
        <taxon>Bacteria</taxon>
        <taxon>Pseudomonadati</taxon>
        <taxon>Bacteroidota</taxon>
        <taxon>Cytophagia</taxon>
        <taxon>Cytophagales</taxon>
        <taxon>Cyclobacteriaceae</taxon>
        <taxon>Algoriphagus</taxon>
    </lineage>
</organism>
<dbReference type="PROSITE" id="PS51257">
    <property type="entry name" value="PROKAR_LIPOPROTEIN"/>
    <property type="match status" value="1"/>
</dbReference>
<gene>
    <name evidence="2" type="ORF">SAMN04487988_10273</name>
</gene>
<protein>
    <submittedName>
        <fullName evidence="2">Imidazolonepropionase</fullName>
    </submittedName>
</protein>
<evidence type="ECO:0000313" key="2">
    <source>
        <dbReference type="EMBL" id="SFG22239.1"/>
    </source>
</evidence>
<dbReference type="GO" id="GO:0016810">
    <property type="term" value="F:hydrolase activity, acting on carbon-nitrogen (but not peptide) bonds"/>
    <property type="evidence" value="ECO:0007669"/>
    <property type="project" value="InterPro"/>
</dbReference>
<dbReference type="Pfam" id="PF01979">
    <property type="entry name" value="Amidohydro_1"/>
    <property type="match status" value="1"/>
</dbReference>
<dbReference type="EMBL" id="FOPC01000002">
    <property type="protein sequence ID" value="SFG22239.1"/>
    <property type="molecule type" value="Genomic_DNA"/>
</dbReference>
<sequence>MITLFHKIHQKLMKKLSLLPILGILIWAACSQSPSIDSEITVLHGATLFDGTGNSISNSVIILQDGKIGAIGGSEVEIPENVNLVDVTGKFITPGLVDAHVHFSQTGFFDGRPDALDIRDTLRFDSLQAKQKKHPNRYFETYLRSGVTAVYDVGGFEWIVDLSKKAETNLNAPHVAAAGPLLTPFPQDRLDIFNVPPSRQMLALTSPEFGKEFVQKNSKLGSTGIKIWSINLEDSIFMQSLQAVAAEIPLQGNQLIVHATDLDQAKEAIRLGAKVLVHSVDDQLVDEEFIQLAKKSGVIVCPTLVVLPGYSIAFKSLRGEFPLNDPNQVVDPETKNLLNDSQSFFKYYQGQEKFEDMVKSSEETDEKLKSVMYANLKLLYKAGIPIALSTDAGNPGTLHGISVYDELEAMQKAGIPAKDLIPMATQNGARAMRRLDDFGTLEVGKMADLIILEKDPSMDASNFRSITHVMRGGLLRPVNVPFEK</sequence>
<dbReference type="InterPro" id="IPR032466">
    <property type="entry name" value="Metal_Hydrolase"/>
</dbReference>
<dbReference type="Proteomes" id="UP000199642">
    <property type="component" value="Unassembled WGS sequence"/>
</dbReference>
<dbReference type="PANTHER" id="PTHR43135:SF3">
    <property type="entry name" value="ALPHA-D-RIBOSE 1-METHYLPHOSPHONATE 5-TRIPHOSPHATE DIPHOSPHATASE"/>
    <property type="match status" value="1"/>
</dbReference>
<evidence type="ECO:0000259" key="1">
    <source>
        <dbReference type="Pfam" id="PF01979"/>
    </source>
</evidence>
<dbReference type="PANTHER" id="PTHR43135">
    <property type="entry name" value="ALPHA-D-RIBOSE 1-METHYLPHOSPHONATE 5-TRIPHOSPHATE DIPHOSPHATASE"/>
    <property type="match status" value="1"/>
</dbReference>
<proteinExistence type="predicted"/>
<keyword evidence="3" id="KW-1185">Reference proteome</keyword>
<dbReference type="AlphaFoldDB" id="A0A1I2Q4E7"/>
<accession>A0A1I2Q4E7</accession>
<dbReference type="InterPro" id="IPR051781">
    <property type="entry name" value="Metallo-dep_Hydrolase"/>
</dbReference>
<dbReference type="SUPFAM" id="SSF51338">
    <property type="entry name" value="Composite domain of metallo-dependent hydrolases"/>
    <property type="match status" value="1"/>
</dbReference>
<feature type="domain" description="Amidohydrolase-related" evidence="1">
    <location>
        <begin position="91"/>
        <end position="473"/>
    </location>
</feature>
<dbReference type="InterPro" id="IPR006680">
    <property type="entry name" value="Amidohydro-rel"/>
</dbReference>